<gene>
    <name evidence="1" type="ordered locus">Os02g0769500</name>
    <name evidence="1" type="ORF">OSNPB_020769500</name>
</gene>
<reference evidence="1 2" key="3">
    <citation type="journal article" date="2013" name="Rice">
        <title>Improvement of the Oryza sativa Nipponbare reference genome using next generation sequence and optical map data.</title>
        <authorList>
            <person name="Kawahara Y."/>
            <person name="de la Bastide M."/>
            <person name="Hamilton J.P."/>
            <person name="Kanamori H."/>
            <person name="McCombie W.R."/>
            <person name="Ouyang S."/>
            <person name="Schwartz D.C."/>
            <person name="Tanaka T."/>
            <person name="Wu J."/>
            <person name="Zhou S."/>
            <person name="Childs K.L."/>
            <person name="Davidson R.M."/>
            <person name="Lin H."/>
            <person name="Quesada-Ocampo L."/>
            <person name="Vaillancourt B."/>
            <person name="Sakai H."/>
            <person name="Lee S.S."/>
            <person name="Kim J."/>
            <person name="Numa H."/>
            <person name="Itoh T."/>
            <person name="Buell C.R."/>
            <person name="Matsumoto T."/>
        </authorList>
    </citation>
    <scope>NUCLEOTIDE SEQUENCE [LARGE SCALE GENOMIC DNA]</scope>
    <source>
        <strain evidence="2">cv. Nipponbare</strain>
    </source>
</reference>
<reference evidence="2" key="1">
    <citation type="journal article" date="2005" name="Nature">
        <title>The map-based sequence of the rice genome.</title>
        <authorList>
            <consortium name="International rice genome sequencing project (IRGSP)"/>
            <person name="Matsumoto T."/>
            <person name="Wu J."/>
            <person name="Kanamori H."/>
            <person name="Katayose Y."/>
            <person name="Fujisawa M."/>
            <person name="Namiki N."/>
            <person name="Mizuno H."/>
            <person name="Yamamoto K."/>
            <person name="Antonio B.A."/>
            <person name="Baba T."/>
            <person name="Sakata K."/>
            <person name="Nagamura Y."/>
            <person name="Aoki H."/>
            <person name="Arikawa K."/>
            <person name="Arita K."/>
            <person name="Bito T."/>
            <person name="Chiden Y."/>
            <person name="Fujitsuka N."/>
            <person name="Fukunaka R."/>
            <person name="Hamada M."/>
            <person name="Harada C."/>
            <person name="Hayashi A."/>
            <person name="Hijishita S."/>
            <person name="Honda M."/>
            <person name="Hosokawa S."/>
            <person name="Ichikawa Y."/>
            <person name="Idonuma A."/>
            <person name="Iijima M."/>
            <person name="Ikeda M."/>
            <person name="Ikeno M."/>
            <person name="Ito K."/>
            <person name="Ito S."/>
            <person name="Ito T."/>
            <person name="Ito Y."/>
            <person name="Ito Y."/>
            <person name="Iwabuchi A."/>
            <person name="Kamiya K."/>
            <person name="Karasawa W."/>
            <person name="Kurita K."/>
            <person name="Katagiri S."/>
            <person name="Kikuta A."/>
            <person name="Kobayashi H."/>
            <person name="Kobayashi N."/>
            <person name="Machita K."/>
            <person name="Maehara T."/>
            <person name="Masukawa M."/>
            <person name="Mizubayashi T."/>
            <person name="Mukai Y."/>
            <person name="Nagasaki H."/>
            <person name="Nagata Y."/>
            <person name="Naito S."/>
            <person name="Nakashima M."/>
            <person name="Nakama Y."/>
            <person name="Nakamichi Y."/>
            <person name="Nakamura M."/>
            <person name="Meguro A."/>
            <person name="Negishi M."/>
            <person name="Ohta I."/>
            <person name="Ohta T."/>
            <person name="Okamoto M."/>
            <person name="Ono N."/>
            <person name="Saji S."/>
            <person name="Sakaguchi M."/>
            <person name="Sakai K."/>
            <person name="Shibata M."/>
            <person name="Shimokawa T."/>
            <person name="Song J."/>
            <person name="Takazaki Y."/>
            <person name="Terasawa K."/>
            <person name="Tsugane M."/>
            <person name="Tsuji K."/>
            <person name="Ueda S."/>
            <person name="Waki K."/>
            <person name="Yamagata H."/>
            <person name="Yamamoto M."/>
            <person name="Yamamoto S."/>
            <person name="Yamane H."/>
            <person name="Yoshiki S."/>
            <person name="Yoshihara R."/>
            <person name="Yukawa K."/>
            <person name="Zhong H."/>
            <person name="Yano M."/>
            <person name="Yuan Q."/>
            <person name="Ouyang S."/>
            <person name="Liu J."/>
            <person name="Jones K.M."/>
            <person name="Gansberger K."/>
            <person name="Moffat K."/>
            <person name="Hill J."/>
            <person name="Bera J."/>
            <person name="Fadrosh D."/>
            <person name="Jin S."/>
            <person name="Johri S."/>
            <person name="Kim M."/>
            <person name="Overton L."/>
            <person name="Reardon M."/>
            <person name="Tsitrin T."/>
            <person name="Vuong H."/>
            <person name="Weaver B."/>
            <person name="Ciecko A."/>
            <person name="Tallon L."/>
            <person name="Jackson J."/>
            <person name="Pai G."/>
            <person name="Aken S.V."/>
            <person name="Utterback T."/>
            <person name="Reidmuller S."/>
            <person name="Feldblyum T."/>
            <person name="Hsiao J."/>
            <person name="Zismann V."/>
            <person name="Iobst S."/>
            <person name="de Vazeille A.R."/>
            <person name="Buell C.R."/>
            <person name="Ying K."/>
            <person name="Li Y."/>
            <person name="Lu T."/>
            <person name="Huang Y."/>
            <person name="Zhao Q."/>
            <person name="Feng Q."/>
            <person name="Zhang L."/>
            <person name="Zhu J."/>
            <person name="Weng Q."/>
            <person name="Mu J."/>
            <person name="Lu Y."/>
            <person name="Fan D."/>
            <person name="Liu Y."/>
            <person name="Guan J."/>
            <person name="Zhang Y."/>
            <person name="Yu S."/>
            <person name="Liu X."/>
            <person name="Zhang Y."/>
            <person name="Hong G."/>
            <person name="Han B."/>
            <person name="Choisne N."/>
            <person name="Demange N."/>
            <person name="Orjeda G."/>
            <person name="Samain S."/>
            <person name="Cattolico L."/>
            <person name="Pelletier E."/>
            <person name="Couloux A."/>
            <person name="Segurens B."/>
            <person name="Wincker P."/>
            <person name="D'Hont A."/>
            <person name="Scarpelli C."/>
            <person name="Weissenbach J."/>
            <person name="Salanoubat M."/>
            <person name="Quetier F."/>
            <person name="Yu Y."/>
            <person name="Kim H.R."/>
            <person name="Rambo T."/>
            <person name="Currie J."/>
            <person name="Collura K."/>
            <person name="Luo M."/>
            <person name="Yang T."/>
            <person name="Ammiraju J.S.S."/>
            <person name="Engler F."/>
            <person name="Soderlund C."/>
            <person name="Wing R.A."/>
            <person name="Palmer L.E."/>
            <person name="de la Bastide M."/>
            <person name="Spiegel L."/>
            <person name="Nascimento L."/>
            <person name="Zutavern T."/>
            <person name="O'Shaughnessy A."/>
            <person name="Dike S."/>
            <person name="Dedhia N."/>
            <person name="Preston R."/>
            <person name="Balija V."/>
            <person name="McCombie W.R."/>
            <person name="Chow T."/>
            <person name="Chen H."/>
            <person name="Chung M."/>
            <person name="Chen C."/>
            <person name="Shaw J."/>
            <person name="Wu H."/>
            <person name="Hsiao K."/>
            <person name="Chao Y."/>
            <person name="Chu M."/>
            <person name="Cheng C."/>
            <person name="Hour A."/>
            <person name="Lee P."/>
            <person name="Lin S."/>
            <person name="Lin Y."/>
            <person name="Liou J."/>
            <person name="Liu S."/>
            <person name="Hsing Y."/>
            <person name="Raghuvanshi S."/>
            <person name="Mohanty A."/>
            <person name="Bharti A.K."/>
            <person name="Gaur A."/>
            <person name="Gupta V."/>
            <person name="Kumar D."/>
            <person name="Ravi V."/>
            <person name="Vij S."/>
            <person name="Kapur A."/>
            <person name="Khurana P."/>
            <person name="Khurana P."/>
            <person name="Khurana J.P."/>
            <person name="Tyagi A.K."/>
            <person name="Gaikwad K."/>
            <person name="Singh A."/>
            <person name="Dalal V."/>
            <person name="Srivastava S."/>
            <person name="Dixit A."/>
            <person name="Pal A.K."/>
            <person name="Ghazi I.A."/>
            <person name="Yadav M."/>
            <person name="Pandit A."/>
            <person name="Bhargava A."/>
            <person name="Sureshbabu K."/>
            <person name="Batra K."/>
            <person name="Sharma T.R."/>
            <person name="Mohapatra T."/>
            <person name="Singh N.K."/>
            <person name="Messing J."/>
            <person name="Nelson A.B."/>
            <person name="Fuks G."/>
            <person name="Kavchok S."/>
            <person name="Keizer G."/>
            <person name="Linton E."/>
            <person name="Llaca V."/>
            <person name="Song R."/>
            <person name="Tanyolac B."/>
            <person name="Young S."/>
            <person name="Ho-Il K."/>
            <person name="Hahn J.H."/>
            <person name="Sangsakoo G."/>
            <person name="Vanavichit A."/>
            <person name="de Mattos Luiz.A.T."/>
            <person name="Zimmer P.D."/>
            <person name="Malone G."/>
            <person name="Dellagostin O."/>
            <person name="de Oliveira A.C."/>
            <person name="Bevan M."/>
            <person name="Bancroft I."/>
            <person name="Minx P."/>
            <person name="Cordum H."/>
            <person name="Wilson R."/>
            <person name="Cheng Z."/>
            <person name="Jin W."/>
            <person name="Jiang J."/>
            <person name="Leong S.A."/>
            <person name="Iwama H."/>
            <person name="Gojobori T."/>
            <person name="Itoh T."/>
            <person name="Niimura Y."/>
            <person name="Fujii Y."/>
            <person name="Habara T."/>
            <person name="Sakai H."/>
            <person name="Sato Y."/>
            <person name="Wilson G."/>
            <person name="Kumar K."/>
            <person name="McCouch S."/>
            <person name="Juretic N."/>
            <person name="Hoen D."/>
            <person name="Wright S."/>
            <person name="Bruskiewich R."/>
            <person name="Bureau T."/>
            <person name="Miyao A."/>
            <person name="Hirochika H."/>
            <person name="Nishikawa T."/>
            <person name="Kadowaki K."/>
            <person name="Sugiura M."/>
            <person name="Burr B."/>
            <person name="Sasaki T."/>
        </authorList>
    </citation>
    <scope>NUCLEOTIDE SEQUENCE [LARGE SCALE GENOMIC DNA]</scope>
    <source>
        <strain evidence="2">cv. Nipponbare</strain>
    </source>
</reference>
<dbReference type="InParanoid" id="A0A0P0VPY0"/>
<keyword evidence="2" id="KW-1185">Reference proteome</keyword>
<dbReference type="EMBL" id="AP014958">
    <property type="protein sequence ID" value="BAS81100.1"/>
    <property type="molecule type" value="Genomic_DNA"/>
</dbReference>
<dbReference type="PaxDb" id="39947-A0A0P0VPY0"/>
<organism evidence="1 2">
    <name type="scientific">Oryza sativa subsp. japonica</name>
    <name type="common">Rice</name>
    <dbReference type="NCBI Taxonomy" id="39947"/>
    <lineage>
        <taxon>Eukaryota</taxon>
        <taxon>Viridiplantae</taxon>
        <taxon>Streptophyta</taxon>
        <taxon>Embryophyta</taxon>
        <taxon>Tracheophyta</taxon>
        <taxon>Spermatophyta</taxon>
        <taxon>Magnoliopsida</taxon>
        <taxon>Liliopsida</taxon>
        <taxon>Poales</taxon>
        <taxon>Poaceae</taxon>
        <taxon>BOP clade</taxon>
        <taxon>Oryzoideae</taxon>
        <taxon>Oryzeae</taxon>
        <taxon>Oryzinae</taxon>
        <taxon>Oryza</taxon>
        <taxon>Oryza sativa</taxon>
    </lineage>
</organism>
<name>A0A0P0VPY0_ORYSJ</name>
<dbReference type="AlphaFoldDB" id="A0A0P0VPY0"/>
<evidence type="ECO:0000313" key="2">
    <source>
        <dbReference type="Proteomes" id="UP000059680"/>
    </source>
</evidence>
<accession>A0A0P0VPY0</accession>
<proteinExistence type="predicted"/>
<dbReference type="Proteomes" id="UP000059680">
    <property type="component" value="Chromosome 2"/>
</dbReference>
<reference evidence="1 2" key="2">
    <citation type="journal article" date="2013" name="Plant Cell Physiol.">
        <title>Rice Annotation Project Database (RAP-DB): an integrative and interactive database for rice genomics.</title>
        <authorList>
            <person name="Sakai H."/>
            <person name="Lee S.S."/>
            <person name="Tanaka T."/>
            <person name="Numa H."/>
            <person name="Kim J."/>
            <person name="Kawahara Y."/>
            <person name="Wakimoto H."/>
            <person name="Yang C.C."/>
            <person name="Iwamoto M."/>
            <person name="Abe T."/>
            <person name="Yamada Y."/>
            <person name="Muto A."/>
            <person name="Inokuchi H."/>
            <person name="Ikemura T."/>
            <person name="Matsumoto T."/>
            <person name="Sasaki T."/>
            <person name="Itoh T."/>
        </authorList>
    </citation>
    <scope>NUCLEOTIDE SEQUENCE [LARGE SCALE GENOMIC DNA]</scope>
    <source>
        <strain evidence="2">cv. Nipponbare</strain>
    </source>
</reference>
<evidence type="ECO:0000313" key="1">
    <source>
        <dbReference type="EMBL" id="BAS81100.1"/>
    </source>
</evidence>
<sequence length="89" mass="9879">MKAAPGLSFSLLASTPSPSLELADRFHHSALVHRVARPRCRCVPGDWGEVVFPYPDLNWFAPRSEDYFRSAGISSLRALRLGSLPILFP</sequence>
<protein>
    <submittedName>
        <fullName evidence="1">Os02g0769500 protein</fullName>
    </submittedName>
</protein>